<dbReference type="PANTHER" id="PTHR37019">
    <property type="entry name" value="CHROMOSOME 1, WHOLE GENOME SHOTGUN SEQUENCE"/>
    <property type="match status" value="1"/>
</dbReference>
<keyword evidence="2" id="KW-1133">Transmembrane helix</keyword>
<dbReference type="eggNOG" id="ENOG502R910">
    <property type="taxonomic scope" value="Eukaryota"/>
</dbReference>
<name>M7TBQ8_EUTLA</name>
<dbReference type="Pfam" id="PF24803">
    <property type="entry name" value="DUF7704"/>
    <property type="match status" value="1"/>
</dbReference>
<evidence type="ECO:0000259" key="3">
    <source>
        <dbReference type="Pfam" id="PF24803"/>
    </source>
</evidence>
<accession>M7TBQ8</accession>
<keyword evidence="5" id="KW-1185">Reference proteome</keyword>
<dbReference type="InterPro" id="IPR056121">
    <property type="entry name" value="DUF7704"/>
</dbReference>
<dbReference type="EMBL" id="KB706462">
    <property type="protein sequence ID" value="EMR67326.1"/>
    <property type="molecule type" value="Genomic_DNA"/>
</dbReference>
<organism evidence="4 5">
    <name type="scientific">Eutypa lata (strain UCR-EL1)</name>
    <name type="common">Grapevine dieback disease fungus</name>
    <name type="synonym">Eutypa armeniacae</name>
    <dbReference type="NCBI Taxonomy" id="1287681"/>
    <lineage>
        <taxon>Eukaryota</taxon>
        <taxon>Fungi</taxon>
        <taxon>Dikarya</taxon>
        <taxon>Ascomycota</taxon>
        <taxon>Pezizomycotina</taxon>
        <taxon>Sordariomycetes</taxon>
        <taxon>Xylariomycetidae</taxon>
        <taxon>Xylariales</taxon>
        <taxon>Diatrypaceae</taxon>
        <taxon>Eutypa</taxon>
    </lineage>
</organism>
<evidence type="ECO:0000313" key="5">
    <source>
        <dbReference type="Proteomes" id="UP000012174"/>
    </source>
</evidence>
<gene>
    <name evidence="4" type="ORF">UCREL1_5685</name>
</gene>
<protein>
    <recommendedName>
        <fullName evidence="3">DUF7704 domain-containing protein</fullName>
    </recommendedName>
</protein>
<keyword evidence="2" id="KW-0472">Membrane</keyword>
<dbReference type="STRING" id="1287681.M7TBQ8"/>
<proteinExistence type="predicted"/>
<dbReference type="HOGENOM" id="CLU_112091_3_1_1"/>
<feature type="domain" description="DUF7704" evidence="3">
    <location>
        <begin position="4"/>
        <end position="149"/>
    </location>
</feature>
<sequence length="183" mass="18897">MAISCLPTYPLVLFGIIEPILLTWGYITGIQNPSKFYADQVPNAPITTTITTIPPQALTLTLALLNVYLLLAALAIVCCFTAHAPVARGFLLAVAIADYGHVYATYAGAGPAVFWDPLGSWNGMVWGSVGVSLFLNVHRWLTLLGVFGRLGGGGGGNGESGSAGGSGSDSAGLGKGMEVKKQA</sequence>
<feature type="transmembrane region" description="Helical" evidence="2">
    <location>
        <begin position="7"/>
        <end position="27"/>
    </location>
</feature>
<evidence type="ECO:0000256" key="1">
    <source>
        <dbReference type="SAM" id="MobiDB-lite"/>
    </source>
</evidence>
<feature type="compositionally biased region" description="Gly residues" evidence="1">
    <location>
        <begin position="157"/>
        <end position="167"/>
    </location>
</feature>
<dbReference type="KEGG" id="ela:UCREL1_5685"/>
<feature type="transmembrane region" description="Helical" evidence="2">
    <location>
        <begin position="89"/>
        <end position="109"/>
    </location>
</feature>
<feature type="transmembrane region" description="Helical" evidence="2">
    <location>
        <begin position="121"/>
        <end position="141"/>
    </location>
</feature>
<keyword evidence="2" id="KW-0812">Transmembrane</keyword>
<reference evidence="5" key="1">
    <citation type="journal article" date="2013" name="Genome Announc.">
        <title>Draft genome sequence of the grapevine dieback fungus Eutypa lata UCR-EL1.</title>
        <authorList>
            <person name="Blanco-Ulate B."/>
            <person name="Rolshausen P.E."/>
            <person name="Cantu D."/>
        </authorList>
    </citation>
    <scope>NUCLEOTIDE SEQUENCE [LARGE SCALE GENOMIC DNA]</scope>
    <source>
        <strain evidence="5">UCR-EL1</strain>
    </source>
</reference>
<evidence type="ECO:0000313" key="4">
    <source>
        <dbReference type="EMBL" id="EMR67326.1"/>
    </source>
</evidence>
<feature type="transmembrane region" description="Helical" evidence="2">
    <location>
        <begin position="57"/>
        <end position="82"/>
    </location>
</feature>
<dbReference type="AlphaFoldDB" id="M7TBQ8"/>
<dbReference type="OrthoDB" id="2937326at2759"/>
<feature type="region of interest" description="Disordered" evidence="1">
    <location>
        <begin position="157"/>
        <end position="183"/>
    </location>
</feature>
<evidence type="ECO:0000256" key="2">
    <source>
        <dbReference type="SAM" id="Phobius"/>
    </source>
</evidence>
<dbReference type="Proteomes" id="UP000012174">
    <property type="component" value="Unassembled WGS sequence"/>
</dbReference>
<dbReference type="PANTHER" id="PTHR37019:SF2">
    <property type="entry name" value="EXPERA DOMAIN-CONTAINING PROTEIN"/>
    <property type="match status" value="1"/>
</dbReference>
<dbReference type="OMA" id="WNDMVWG"/>